<dbReference type="AlphaFoldDB" id="A0A4X2MFS3"/>
<reference evidence="11" key="1">
    <citation type="submission" date="2018-12" db="EMBL/GenBank/DDBJ databases">
        <authorList>
            <person name="Yazar S."/>
        </authorList>
    </citation>
    <scope>NUCLEOTIDE SEQUENCE [LARGE SCALE GENOMIC DNA]</scope>
</reference>
<dbReference type="GO" id="GO:0005743">
    <property type="term" value="C:mitochondrial inner membrane"/>
    <property type="evidence" value="ECO:0007669"/>
    <property type="project" value="TreeGrafter"/>
</dbReference>
<evidence type="ECO:0000256" key="1">
    <source>
        <dbReference type="ARBA" id="ARBA00004225"/>
    </source>
</evidence>
<dbReference type="PANTHER" id="PTHR11153:SF3">
    <property type="entry name" value="SIDEROFLEXIN-4"/>
    <property type="match status" value="1"/>
</dbReference>
<feature type="transmembrane region" description="Helical" evidence="9">
    <location>
        <begin position="262"/>
        <end position="286"/>
    </location>
</feature>
<dbReference type="GO" id="GO:1990542">
    <property type="term" value="P:mitochondrial transmembrane transport"/>
    <property type="evidence" value="ECO:0007669"/>
    <property type="project" value="TreeGrafter"/>
</dbReference>
<evidence type="ECO:0000313" key="11">
    <source>
        <dbReference type="Proteomes" id="UP000314987"/>
    </source>
</evidence>
<keyword evidence="4 9" id="KW-0812">Transmembrane</keyword>
<keyword evidence="3" id="KW-0813">Transport</keyword>
<dbReference type="Pfam" id="PF03820">
    <property type="entry name" value="SFXNs"/>
    <property type="match status" value="1"/>
</dbReference>
<evidence type="ECO:0000256" key="4">
    <source>
        <dbReference type="ARBA" id="ARBA00022692"/>
    </source>
</evidence>
<dbReference type="PANTHER" id="PTHR11153">
    <property type="entry name" value="SIDEROFLEXIN"/>
    <property type="match status" value="1"/>
</dbReference>
<feature type="transmembrane region" description="Helical" evidence="9">
    <location>
        <begin position="82"/>
        <end position="100"/>
    </location>
</feature>
<protein>
    <recommendedName>
        <fullName evidence="12">Sideroflexin 4</fullName>
    </recommendedName>
</protein>
<feature type="transmembrane region" description="Helical" evidence="9">
    <location>
        <begin position="233"/>
        <end position="250"/>
    </location>
</feature>
<feature type="transmembrane region" description="Helical" evidence="9">
    <location>
        <begin position="174"/>
        <end position="194"/>
    </location>
</feature>
<evidence type="ECO:0000256" key="6">
    <source>
        <dbReference type="ARBA" id="ARBA00022989"/>
    </source>
</evidence>
<gene>
    <name evidence="10" type="primary">SFXN4</name>
</gene>
<proteinExistence type="inferred from homology"/>
<reference evidence="10" key="2">
    <citation type="submission" date="2025-08" db="UniProtKB">
        <authorList>
            <consortium name="Ensembl"/>
        </authorList>
    </citation>
    <scope>IDENTIFICATION</scope>
</reference>
<dbReference type="InterPro" id="IPR004686">
    <property type="entry name" value="Mtc"/>
</dbReference>
<dbReference type="GO" id="GO:0015075">
    <property type="term" value="F:monoatomic ion transmembrane transporter activity"/>
    <property type="evidence" value="ECO:0007669"/>
    <property type="project" value="InterPro"/>
</dbReference>
<name>A0A4X2MFS3_VOMUR</name>
<dbReference type="Proteomes" id="UP000314987">
    <property type="component" value="Unassembled WGS sequence"/>
</dbReference>
<comment type="similarity">
    <text evidence="2">Belongs to the sideroflexin family.</text>
</comment>
<sequence>MEPNLHFWIRESQSFVQRFLHWLDILDPTNVLLSHEKIKAARELLRSEQTPKDHIEDQKIQKAWKQSLATVHPETGSVIPMLFRPAAFFPITGPLVFLFLQKYKGIKAALFPQFFIHAYNTEFSITNGNSIHAKYSLEQQLLGMTTIISTTFFGISPLLMMNRYTLKGPAVQNVVTKILPIPLLAFLSAFNVVVSRSHEYQNGIRVMDKNGNVVGLSQEAGAKAVGETALSRGLLFGTSMLLSNVFSYFLERTNIVHQNPKFLMVMKLNVTLLVMGLMVPVSFCLFPQTGQIQRTSLEPEIQSLTEETDLFYNRGL</sequence>
<evidence type="ECO:0000256" key="9">
    <source>
        <dbReference type="SAM" id="Phobius"/>
    </source>
</evidence>
<evidence type="ECO:0008006" key="12">
    <source>
        <dbReference type="Google" id="ProtNLM"/>
    </source>
</evidence>
<keyword evidence="7" id="KW-0496">Mitochondrion</keyword>
<keyword evidence="6 9" id="KW-1133">Transmembrane helix</keyword>
<keyword evidence="8 9" id="KW-0472">Membrane</keyword>
<reference evidence="10" key="3">
    <citation type="submission" date="2025-09" db="UniProtKB">
        <authorList>
            <consortium name="Ensembl"/>
        </authorList>
    </citation>
    <scope>IDENTIFICATION</scope>
</reference>
<accession>A0A4X2MFS3</accession>
<keyword evidence="11" id="KW-1185">Reference proteome</keyword>
<comment type="subcellular location">
    <subcellularLocation>
        <location evidence="1">Mitochondrion membrane</location>
        <topology evidence="1">Multi-pass membrane protein</topology>
    </subcellularLocation>
</comment>
<evidence type="ECO:0000256" key="2">
    <source>
        <dbReference type="ARBA" id="ARBA00005974"/>
    </source>
</evidence>
<evidence type="ECO:0000313" key="10">
    <source>
        <dbReference type="Ensembl" id="ENSVURP00010032705.1"/>
    </source>
</evidence>
<keyword evidence="5" id="KW-0029">Amino-acid transport</keyword>
<dbReference type="Ensembl" id="ENSVURT00010037228.1">
    <property type="protein sequence ID" value="ENSVURP00010032705.1"/>
    <property type="gene ID" value="ENSVURG00010024935.1"/>
</dbReference>
<organism evidence="10 11">
    <name type="scientific">Vombatus ursinus</name>
    <name type="common">Common wombat</name>
    <dbReference type="NCBI Taxonomy" id="29139"/>
    <lineage>
        <taxon>Eukaryota</taxon>
        <taxon>Metazoa</taxon>
        <taxon>Chordata</taxon>
        <taxon>Craniata</taxon>
        <taxon>Vertebrata</taxon>
        <taxon>Euteleostomi</taxon>
        <taxon>Mammalia</taxon>
        <taxon>Metatheria</taxon>
        <taxon>Diprotodontia</taxon>
        <taxon>Vombatidae</taxon>
        <taxon>Vombatus</taxon>
    </lineage>
</organism>
<dbReference type="STRING" id="29139.ENSVURP00010032705"/>
<dbReference type="GeneTree" id="ENSGT01030000234641"/>
<feature type="transmembrane region" description="Helical" evidence="9">
    <location>
        <begin position="141"/>
        <end position="162"/>
    </location>
</feature>
<evidence type="ECO:0000256" key="3">
    <source>
        <dbReference type="ARBA" id="ARBA00022448"/>
    </source>
</evidence>
<evidence type="ECO:0000256" key="8">
    <source>
        <dbReference type="ARBA" id="ARBA00023136"/>
    </source>
</evidence>
<dbReference type="GO" id="GO:0006865">
    <property type="term" value="P:amino acid transport"/>
    <property type="evidence" value="ECO:0007669"/>
    <property type="project" value="UniProtKB-KW"/>
</dbReference>
<dbReference type="OMA" id="NVRFWIA"/>
<evidence type="ECO:0000256" key="7">
    <source>
        <dbReference type="ARBA" id="ARBA00023128"/>
    </source>
</evidence>
<evidence type="ECO:0000256" key="5">
    <source>
        <dbReference type="ARBA" id="ARBA00022970"/>
    </source>
</evidence>